<evidence type="ECO:0000256" key="1">
    <source>
        <dbReference type="SAM" id="MobiDB-lite"/>
    </source>
</evidence>
<reference evidence="2" key="1">
    <citation type="submission" date="2022-03" db="EMBL/GenBank/DDBJ databases">
        <title>Draft genome sequence of Aduncisulcus paluster, a free-living microaerophilic Fornicata.</title>
        <authorList>
            <person name="Yuyama I."/>
            <person name="Kume K."/>
            <person name="Tamura T."/>
            <person name="Inagaki Y."/>
            <person name="Hashimoto T."/>
        </authorList>
    </citation>
    <scope>NUCLEOTIDE SEQUENCE</scope>
    <source>
        <strain evidence="2">NY0171</strain>
    </source>
</reference>
<evidence type="ECO:0000313" key="3">
    <source>
        <dbReference type="Proteomes" id="UP001057375"/>
    </source>
</evidence>
<accession>A0ABQ5JU94</accession>
<name>A0ABQ5JU94_9EUKA</name>
<protein>
    <submittedName>
        <fullName evidence="2">Uncharacterized protein</fullName>
    </submittedName>
</protein>
<keyword evidence="3" id="KW-1185">Reference proteome</keyword>
<feature type="region of interest" description="Disordered" evidence="1">
    <location>
        <begin position="393"/>
        <end position="418"/>
    </location>
</feature>
<feature type="region of interest" description="Disordered" evidence="1">
    <location>
        <begin position="142"/>
        <end position="163"/>
    </location>
</feature>
<proteinExistence type="predicted"/>
<comment type="caution">
    <text evidence="2">The sequence shown here is derived from an EMBL/GenBank/DDBJ whole genome shotgun (WGS) entry which is preliminary data.</text>
</comment>
<gene>
    <name evidence="2" type="ORF">ADUPG1_010419</name>
</gene>
<sequence>MWSGLRCDSYRGDEKVERNAWSERIEDRRKSERLRQYRKRQNKEKREKRAKERRKKEEERRRHREQERKQRAKERILREELKERKRLEDEEKLIAHQLEMLALEDKDKDFARNNSEITSNPSIKDETVVPNVIVHDDKQKQYMNSSEGSEYPVETRDVGSTSEEEISYGDVEDSLDDVSITIAAEAPISKVLEGIQLPSLPPEVLLDTYLSIKEYEKHRPKHCSDPCLKFNVLTLVHTSSFNYFERTRHCKEGLFVLCQSKAIDLVHFFEGYKEIFTITRYIEDQRTTLLEEVFRASGFVSTAFSRFLAVPHGFVQEKMVECWLASLVDKGRYISELCKDLITQRSRSKVKKLDRMKSRKKREGCSFDPIMQKELDEQVWEFLEWWERPTAEQEEERRMKRRGRRKSVSENHEEDEDLTRERIRIGSYERGRRDSFVHSECSACHDLDELSETSELASVLDPSTSPGHNQYQGVSSARLASSFPHTRFMKQEPTSGDYRVCAHSNVGSREFLSLDEKSRANLNMCLTHFDLPVKSLGFRCFSGVSESVCEGVCGALEMDSVSTARSDFSLIIF</sequence>
<organism evidence="2 3">
    <name type="scientific">Aduncisulcus paluster</name>
    <dbReference type="NCBI Taxonomy" id="2918883"/>
    <lineage>
        <taxon>Eukaryota</taxon>
        <taxon>Metamonada</taxon>
        <taxon>Carpediemonas-like organisms</taxon>
        <taxon>Aduncisulcus</taxon>
    </lineage>
</organism>
<evidence type="ECO:0000313" key="2">
    <source>
        <dbReference type="EMBL" id="GKT14138.1"/>
    </source>
</evidence>
<feature type="compositionally biased region" description="Basic and acidic residues" evidence="1">
    <location>
        <begin position="24"/>
        <end position="35"/>
    </location>
</feature>
<feature type="compositionally biased region" description="Basic and acidic residues" evidence="1">
    <location>
        <begin position="44"/>
        <end position="73"/>
    </location>
</feature>
<dbReference type="Proteomes" id="UP001057375">
    <property type="component" value="Unassembled WGS sequence"/>
</dbReference>
<dbReference type="EMBL" id="BQXS01011567">
    <property type="protein sequence ID" value="GKT14138.1"/>
    <property type="molecule type" value="Genomic_DNA"/>
</dbReference>
<feature type="region of interest" description="Disordered" evidence="1">
    <location>
        <begin position="24"/>
        <end position="73"/>
    </location>
</feature>